<reference evidence="10 11" key="2">
    <citation type="submission" date="2012-02" db="EMBL/GenBank/DDBJ databases">
        <title>Improved High-Quality Draft sequence of Eubacterium cellulosolvens 6.</title>
        <authorList>
            <consortium name="US DOE Joint Genome Institute"/>
            <person name="Lucas S."/>
            <person name="Han J."/>
            <person name="Lapidus A."/>
            <person name="Cheng J.-F."/>
            <person name="Goodwin L."/>
            <person name="Pitluck S."/>
            <person name="Peters L."/>
            <person name="Mikhailova N."/>
            <person name="Gu W."/>
            <person name="Detter J.C."/>
            <person name="Han C."/>
            <person name="Tapia R."/>
            <person name="Land M."/>
            <person name="Hauser L."/>
            <person name="Kyrpides N."/>
            <person name="Ivanova N."/>
            <person name="Pagani I."/>
            <person name="Johnson E."/>
            <person name="Mukhopadhyay B."/>
            <person name="Anderson I."/>
            <person name="Woyke T."/>
        </authorList>
    </citation>
    <scope>NUCLEOTIDE SEQUENCE [LARGE SCALE GENOMIC DNA]</scope>
    <source>
        <strain evidence="10 11">6</strain>
    </source>
</reference>
<comment type="subcellular location">
    <subcellularLocation>
        <location evidence="1 7">Cell membrane</location>
        <topology evidence="1 7">Multi-pass membrane protein</topology>
    </subcellularLocation>
</comment>
<dbReference type="PROSITE" id="PS50928">
    <property type="entry name" value="ABC_TM1"/>
    <property type="match status" value="1"/>
</dbReference>
<dbReference type="Proteomes" id="UP000005753">
    <property type="component" value="Chromosome"/>
</dbReference>
<proteinExistence type="inferred from homology"/>
<dbReference type="InterPro" id="IPR000515">
    <property type="entry name" value="MetI-like"/>
</dbReference>
<dbReference type="PANTHER" id="PTHR30151">
    <property type="entry name" value="ALKANE SULFONATE ABC TRANSPORTER-RELATED, MEMBRANE SUBUNIT"/>
    <property type="match status" value="1"/>
</dbReference>
<evidence type="ECO:0000256" key="6">
    <source>
        <dbReference type="ARBA" id="ARBA00023136"/>
    </source>
</evidence>
<dbReference type="OrthoDB" id="9804353at2"/>
<feature type="transmembrane region" description="Helical" evidence="7">
    <location>
        <begin position="196"/>
        <end position="221"/>
    </location>
</feature>
<feature type="transmembrane region" description="Helical" evidence="7">
    <location>
        <begin position="241"/>
        <end position="264"/>
    </location>
</feature>
<keyword evidence="3" id="KW-1003">Cell membrane</keyword>
<organism evidence="10 11">
    <name type="scientific">Eubacterium cellulosolvens (strain ATCC 43171 / JCM 9499 / 6)</name>
    <name type="common">Cillobacterium cellulosolvens</name>
    <dbReference type="NCBI Taxonomy" id="633697"/>
    <lineage>
        <taxon>Bacteria</taxon>
        <taxon>Bacillati</taxon>
        <taxon>Bacillota</taxon>
        <taxon>Clostridia</taxon>
        <taxon>Eubacteriales</taxon>
        <taxon>Eubacteriaceae</taxon>
        <taxon>Eubacterium</taxon>
    </lineage>
</organism>
<feature type="transmembrane region" description="Helical" evidence="7">
    <location>
        <begin position="117"/>
        <end position="139"/>
    </location>
</feature>
<feature type="transmembrane region" description="Helical" evidence="7">
    <location>
        <begin position="33"/>
        <end position="53"/>
    </location>
</feature>
<dbReference type="STRING" id="633697.EubceDRAFT1_0759"/>
<evidence type="ECO:0000256" key="4">
    <source>
        <dbReference type="ARBA" id="ARBA00022692"/>
    </source>
</evidence>
<feature type="region of interest" description="Disordered" evidence="8">
    <location>
        <begin position="1"/>
        <end position="27"/>
    </location>
</feature>
<dbReference type="eggNOG" id="COG0600">
    <property type="taxonomic scope" value="Bacteria"/>
</dbReference>
<keyword evidence="5 7" id="KW-1133">Transmembrane helix</keyword>
<protein>
    <submittedName>
        <fullName evidence="10">ABC-type nitrate/sulfonate/bicarbonate transport system, permease component</fullName>
    </submittedName>
</protein>
<feature type="compositionally biased region" description="Basic and acidic residues" evidence="8">
    <location>
        <begin position="7"/>
        <end position="26"/>
    </location>
</feature>
<dbReference type="CDD" id="cd06261">
    <property type="entry name" value="TM_PBP2"/>
    <property type="match status" value="1"/>
</dbReference>
<evidence type="ECO:0000313" key="10">
    <source>
        <dbReference type="EMBL" id="EIM56595.1"/>
    </source>
</evidence>
<dbReference type="SUPFAM" id="SSF161098">
    <property type="entry name" value="MetI-like"/>
    <property type="match status" value="1"/>
</dbReference>
<evidence type="ECO:0000256" key="5">
    <source>
        <dbReference type="ARBA" id="ARBA00022989"/>
    </source>
</evidence>
<dbReference type="Pfam" id="PF00528">
    <property type="entry name" value="BPD_transp_1"/>
    <property type="match status" value="1"/>
</dbReference>
<evidence type="ECO:0000256" key="3">
    <source>
        <dbReference type="ARBA" id="ARBA00022475"/>
    </source>
</evidence>
<evidence type="ECO:0000259" key="9">
    <source>
        <dbReference type="PROSITE" id="PS50928"/>
    </source>
</evidence>
<keyword evidence="2 7" id="KW-0813">Transport</keyword>
<accession>I5AS22</accession>
<dbReference type="HOGENOM" id="CLU_046113_2_1_9"/>
<dbReference type="PANTHER" id="PTHR30151:SF20">
    <property type="entry name" value="ABC TRANSPORTER PERMEASE PROTEIN HI_0355-RELATED"/>
    <property type="match status" value="1"/>
</dbReference>
<feature type="transmembrane region" description="Helical" evidence="7">
    <location>
        <begin position="83"/>
        <end position="105"/>
    </location>
</feature>
<dbReference type="AlphaFoldDB" id="I5AS22"/>
<reference evidence="10 11" key="1">
    <citation type="submission" date="2010-08" db="EMBL/GenBank/DDBJ databases">
        <authorList>
            <consortium name="US DOE Joint Genome Institute (JGI-PGF)"/>
            <person name="Lucas S."/>
            <person name="Copeland A."/>
            <person name="Lapidus A."/>
            <person name="Cheng J.-F."/>
            <person name="Bruce D."/>
            <person name="Goodwin L."/>
            <person name="Pitluck S."/>
            <person name="Land M.L."/>
            <person name="Hauser L."/>
            <person name="Chang Y.-J."/>
            <person name="Anderson I.J."/>
            <person name="Johnson E."/>
            <person name="Mulhopadhyay B."/>
            <person name="Kyrpides N."/>
            <person name="Woyke T.J."/>
        </authorList>
    </citation>
    <scope>NUCLEOTIDE SEQUENCE [LARGE SCALE GENOMIC DNA]</scope>
    <source>
        <strain evidence="10 11">6</strain>
    </source>
</reference>
<feature type="transmembrane region" description="Helical" evidence="7">
    <location>
        <begin position="145"/>
        <end position="163"/>
    </location>
</feature>
<dbReference type="GO" id="GO:0055085">
    <property type="term" value="P:transmembrane transport"/>
    <property type="evidence" value="ECO:0007669"/>
    <property type="project" value="InterPro"/>
</dbReference>
<evidence type="ECO:0000256" key="7">
    <source>
        <dbReference type="RuleBase" id="RU363032"/>
    </source>
</evidence>
<dbReference type="InterPro" id="IPR035906">
    <property type="entry name" value="MetI-like_sf"/>
</dbReference>
<gene>
    <name evidence="10" type="ORF">EubceDRAFT1_0759</name>
</gene>
<feature type="domain" description="ABC transmembrane type-1" evidence="9">
    <location>
        <begin position="81"/>
        <end position="261"/>
    </location>
</feature>
<evidence type="ECO:0000256" key="2">
    <source>
        <dbReference type="ARBA" id="ARBA00022448"/>
    </source>
</evidence>
<evidence type="ECO:0000313" key="11">
    <source>
        <dbReference type="Proteomes" id="UP000005753"/>
    </source>
</evidence>
<evidence type="ECO:0000256" key="8">
    <source>
        <dbReference type="SAM" id="MobiDB-lite"/>
    </source>
</evidence>
<keyword evidence="11" id="KW-1185">Reference proteome</keyword>
<evidence type="ECO:0000256" key="1">
    <source>
        <dbReference type="ARBA" id="ARBA00004651"/>
    </source>
</evidence>
<keyword evidence="4 7" id="KW-0812">Transmembrane</keyword>
<dbReference type="Gene3D" id="1.10.3720.10">
    <property type="entry name" value="MetI-like"/>
    <property type="match status" value="1"/>
</dbReference>
<keyword evidence="6 7" id="KW-0472">Membrane</keyword>
<dbReference type="GO" id="GO:0005886">
    <property type="term" value="C:plasma membrane"/>
    <property type="evidence" value="ECO:0007669"/>
    <property type="project" value="UniProtKB-SubCell"/>
</dbReference>
<name>I5AS22_EUBC6</name>
<sequence length="273" mass="29813">MAGELNVELRDKKPSAVERKVPDKPGKDRKKKAAALLFGILLLAFWEGLSLLIDSKIVLPGPWDVAESIWEKRVEIFTIHLPATMYVVLVGGVSSVLFGALMAILMDASDLIRRAVYPILTVTQVIPTMCVAPVLVLWLGYSVKMRIVVVILVNFFPVTIDLFDGLRAVNREQAELMDTFGAGVLYKFVHLKLPSALPYFFSSLHVVVPWAVIGATIAEWLGAPAGLGICSKNGMAELDAAALLAPLVVLTVVALLLNKLVGLIERPVLRHRD</sequence>
<dbReference type="EMBL" id="CM001487">
    <property type="protein sequence ID" value="EIM56595.1"/>
    <property type="molecule type" value="Genomic_DNA"/>
</dbReference>
<comment type="similarity">
    <text evidence="7">Belongs to the binding-protein-dependent transport system permease family.</text>
</comment>